<dbReference type="SUPFAM" id="SSF51445">
    <property type="entry name" value="(Trans)glycosidases"/>
    <property type="match status" value="1"/>
</dbReference>
<reference evidence="14" key="1">
    <citation type="submission" date="2019-04" db="EMBL/GenBank/DDBJ databases">
        <title>Sequencing of skin fungus with MAO and IRED activity.</title>
        <authorList>
            <person name="Marsaioli A.J."/>
            <person name="Bonatto J.M.C."/>
            <person name="Reis Junior O."/>
        </authorList>
    </citation>
    <scope>NUCLEOTIDE SEQUENCE</scope>
    <source>
        <strain evidence="14">28M1</strain>
    </source>
</reference>
<evidence type="ECO:0000256" key="5">
    <source>
        <dbReference type="SAM" id="MobiDB-lite"/>
    </source>
</evidence>
<evidence type="ECO:0000259" key="11">
    <source>
        <dbReference type="Pfam" id="PF05378"/>
    </source>
</evidence>
<name>A0A9P5BY03_9PLEO</name>
<evidence type="ECO:0000313" key="14">
    <source>
        <dbReference type="EMBL" id="KAF3034861.1"/>
    </source>
</evidence>
<evidence type="ECO:0000259" key="6">
    <source>
        <dbReference type="Pfam" id="PF00703"/>
    </source>
</evidence>
<evidence type="ECO:0000259" key="7">
    <source>
        <dbReference type="Pfam" id="PF01968"/>
    </source>
</evidence>
<dbReference type="GO" id="GO:0005975">
    <property type="term" value="P:carbohydrate metabolic process"/>
    <property type="evidence" value="ECO:0007669"/>
    <property type="project" value="InterPro"/>
</dbReference>
<feature type="domain" description="Glycoside hydrolase family 2 catalytic" evidence="9">
    <location>
        <begin position="1127"/>
        <end position="1287"/>
    </location>
</feature>
<dbReference type="InterPro" id="IPR023232">
    <property type="entry name" value="Glyco_hydro_2_AS"/>
</dbReference>
<feature type="domain" description="Glycoside hydrolase family 2 immunoglobulin-like beta-sandwich" evidence="6">
    <location>
        <begin position="1006"/>
        <end position="1119"/>
    </location>
</feature>
<dbReference type="InterPro" id="IPR051913">
    <property type="entry name" value="GH2_Domain-Containing"/>
</dbReference>
<evidence type="ECO:0000256" key="4">
    <source>
        <dbReference type="ARBA" id="ARBA00023295"/>
    </source>
</evidence>
<evidence type="ECO:0000256" key="3">
    <source>
        <dbReference type="ARBA" id="ARBA00022801"/>
    </source>
</evidence>
<dbReference type="InterPro" id="IPR008040">
    <property type="entry name" value="Hydant_A_N"/>
</dbReference>
<evidence type="ECO:0000256" key="2">
    <source>
        <dbReference type="ARBA" id="ARBA00010403"/>
    </source>
</evidence>
<dbReference type="Pfam" id="PF00703">
    <property type="entry name" value="Glyco_hydro_2"/>
    <property type="match status" value="1"/>
</dbReference>
<feature type="domain" description="DUF4982" evidence="12">
    <location>
        <begin position="1460"/>
        <end position="1519"/>
    </location>
</feature>
<dbReference type="Pfam" id="PF18565">
    <property type="entry name" value="Glyco_hydro2_C5"/>
    <property type="match status" value="1"/>
</dbReference>
<protein>
    <recommendedName>
        <fullName evidence="16">Hydrolase</fullName>
    </recommendedName>
</protein>
<dbReference type="InterPro" id="IPR006102">
    <property type="entry name" value="Ig-like_GH2"/>
</dbReference>
<dbReference type="InterPro" id="IPR006103">
    <property type="entry name" value="Glyco_hydro_2_cat"/>
</dbReference>
<evidence type="ECO:0000259" key="8">
    <source>
        <dbReference type="Pfam" id="PF02538"/>
    </source>
</evidence>
<feature type="domain" description="Hydantoinase B/oxoprolinase" evidence="8">
    <location>
        <begin position="406"/>
        <end position="527"/>
    </location>
</feature>
<comment type="similarity">
    <text evidence="1">Belongs to the glycosyl hydrolase 2 family.</text>
</comment>
<dbReference type="InterPro" id="IPR048229">
    <property type="entry name" value="GalB-like"/>
</dbReference>
<dbReference type="Pfam" id="PF02836">
    <property type="entry name" value="Glyco_hydro_2_C"/>
    <property type="match status" value="1"/>
</dbReference>
<dbReference type="PROSITE" id="PS00608">
    <property type="entry name" value="GLYCOSYL_HYDROL_F2_2"/>
    <property type="match status" value="1"/>
</dbReference>
<dbReference type="SUPFAM" id="SSF49303">
    <property type="entry name" value="beta-Galactosidase/glucuronidase domain"/>
    <property type="match status" value="1"/>
</dbReference>
<dbReference type="Gene3D" id="2.60.120.260">
    <property type="entry name" value="Galactose-binding domain-like"/>
    <property type="match status" value="1"/>
</dbReference>
<feature type="domain" description="Glycoside hydrolase family 2" evidence="13">
    <location>
        <begin position="1532"/>
        <end position="1635"/>
    </location>
</feature>
<feature type="domain" description="Hydantoinase B/oxoprolinase" evidence="8">
    <location>
        <begin position="533"/>
        <end position="760"/>
    </location>
</feature>
<keyword evidence="4" id="KW-0326">Glycosidase</keyword>
<evidence type="ECO:0008006" key="16">
    <source>
        <dbReference type="Google" id="ProtNLM"/>
    </source>
</evidence>
<dbReference type="PANTHER" id="PTHR42732:SF1">
    <property type="entry name" value="BETA-MANNOSIDASE"/>
    <property type="match status" value="1"/>
</dbReference>
<evidence type="ECO:0000259" key="12">
    <source>
        <dbReference type="Pfam" id="PF16355"/>
    </source>
</evidence>
<evidence type="ECO:0000256" key="1">
    <source>
        <dbReference type="ARBA" id="ARBA00007401"/>
    </source>
</evidence>
<dbReference type="NCBIfam" id="NF041463">
    <property type="entry name" value="GalB"/>
    <property type="match status" value="1"/>
</dbReference>
<evidence type="ECO:0000313" key="15">
    <source>
        <dbReference type="Proteomes" id="UP000758155"/>
    </source>
</evidence>
<gene>
    <name evidence="14" type="ORF">E8E12_000856</name>
</gene>
<dbReference type="Pfam" id="PF02837">
    <property type="entry name" value="Glyco_hydro_2_N"/>
    <property type="match status" value="1"/>
</dbReference>
<dbReference type="Pfam" id="PF05378">
    <property type="entry name" value="Hydant_A_N"/>
    <property type="match status" value="1"/>
</dbReference>
<evidence type="ECO:0000259" key="10">
    <source>
        <dbReference type="Pfam" id="PF02837"/>
    </source>
</evidence>
<dbReference type="InterPro" id="IPR002821">
    <property type="entry name" value="Hydantoinase_A"/>
</dbReference>
<keyword evidence="15" id="KW-1185">Reference proteome</keyword>
<comment type="similarity">
    <text evidence="2">Belongs to the oxoprolinase family.</text>
</comment>
<dbReference type="InterPro" id="IPR017853">
    <property type="entry name" value="GH"/>
</dbReference>
<dbReference type="InterPro" id="IPR036156">
    <property type="entry name" value="Beta-gal/glucu_dom_sf"/>
</dbReference>
<feature type="domain" description="Hydantoinase A/oxoprolinase" evidence="7">
    <location>
        <begin position="115"/>
        <end position="213"/>
    </location>
</feature>
<feature type="domain" description="Hydantoinase/oxoprolinase N-terminal" evidence="11">
    <location>
        <begin position="5"/>
        <end position="111"/>
    </location>
</feature>
<dbReference type="Pfam" id="PF16355">
    <property type="entry name" value="DUF4982"/>
    <property type="match status" value="1"/>
</dbReference>
<dbReference type="GO" id="GO:0004553">
    <property type="term" value="F:hydrolase activity, hydrolyzing O-glycosyl compounds"/>
    <property type="evidence" value="ECO:0007669"/>
    <property type="project" value="InterPro"/>
</dbReference>
<dbReference type="Gene3D" id="2.60.40.10">
    <property type="entry name" value="Immunoglobulins"/>
    <property type="match status" value="3"/>
</dbReference>
<dbReference type="Gene3D" id="3.20.20.80">
    <property type="entry name" value="Glycosidases"/>
    <property type="match status" value="1"/>
</dbReference>
<dbReference type="Pfam" id="PF01968">
    <property type="entry name" value="Hydantoinase_A"/>
    <property type="match status" value="1"/>
</dbReference>
<dbReference type="EMBL" id="SWKV01000063">
    <property type="protein sequence ID" value="KAF3034861.1"/>
    <property type="molecule type" value="Genomic_DNA"/>
</dbReference>
<dbReference type="OrthoDB" id="408532at2759"/>
<dbReference type="InterPro" id="IPR008979">
    <property type="entry name" value="Galactose-bd-like_sf"/>
</dbReference>
<dbReference type="Proteomes" id="UP000758155">
    <property type="component" value="Unassembled WGS sequence"/>
</dbReference>
<dbReference type="InterPro" id="IPR003692">
    <property type="entry name" value="Hydantoinase_B"/>
</dbReference>
<sequence>MPRLRAKAEVAFLTTKGFKDVCTIGYQTRPKLFDLNIKKAKALHDVSIEIEERVTVEDYDLNPFPLDKAQDLEDPALIRTASGEIVRVLKPLDLDEAQGVLENLRLQDYRSLWRLVLEEFPSIFGDGANQPLDVEITKRMFQALTADVAVQTGEEVSPEQVALGFLDVANETMSRPTRNATEARGISPDKSHKLGIKGVSIHKYSSILSAYGLSKALLQAQAFEPYSGPFSRAALPRIRAKIKHVRIKVEAELVAQGANPDNIVFEESLSWRYKRTDTNLSLLKPDDEDYGAAFGVMHMREFAFKLDREAVIDSVNVRAIAKTSSSPDSAGLIAGLNNLKTKPDQCQPLKTQPVYLRDTWTEAIVFKLGDLKEGVSIPYILSGHVVLEKAQTTFKSLADTKDKMEPVQLSVFSHRFMSIAGQMGNTLQRTSISTSIKERLDFSCAIFSPNGKLVANAPHIPLHLGSMQYAIQCQHEIWKGKLQPGDTILTNHPELGGTHLPDLTVVTPVFFDGIIAFYVASRAHHTDRFHFAGDSQVQTSVYAIQDNAQVAVRKFLQQTLRNHPEPLTAVDCFDDGTKLHVKITISEDGSAVYDFEGTGPQMWGNYNCPISITQSAAIYTIRCLIDIDIPLNEGCLTPITIKVPKGSVLNPGPNVAICESTLASQRVIDIILRAYGKCAAFAGCGNSFGWGMGGKNPLTGKMEPGFNSVETVGGGSGAGPGWHGEHAVQVHSTNTKITDAEVVEKYTSVLVTKHEIAHGTELLLQPGERLQVDSPAGGGWGIPKASNPKHIPLGHVYAVGRERVSLNDKWRFQRFVDNPDGLSYDLLKPWILPAANDYLSGTKYDRPSEPGPGSNVSYVQPDFDDTAWEAVKLPHDWAASGEFDFSEDVSGGTGRLPFTGIGWYRKSLSIDASVVNSGQSVFLDIDGAMAYATAWLNGQLVGGWPYPYNSFRLDLTPYARAGENILAIRVDNAPESARWYPGAGIYRNTWLVTANPIHVGYHGSYITTPSVSKGQASVSLKIEVENKGNKSETVQIITEIFELDSASRKASGDAVAKIAASTVTIPGGSKQSVNGSTTVANPKLWGPAPRQTPNEYIAITTISRNGTILDKYETPFGIRIVEYDPNQGILINGEHIPVYGSCNHHDLGSLGAAFNYRAAERQVEMLQEMGNNALRTSHNPPAPEWLELADRMGLMVMDEIFDTWNYAKVDNDFHLLFPEWSEADLRTFIRRDRNHPSIISWSIGNELAEQSNSTGTTTAKRLQDIVHEEDPTKQVTVGMNNAGPSTGLASEIDIIGLNYQGEGKGNAPSGSFAAFHSKFPNKMIWSTESASTISSRGTYLFPVTSNKSAIVGGGPGEGGDPINNFVSSYELYAPEWAASPDKVFEQQDRNPYVAGEFVWTGWDYIGEPTPYDNSSRSSYFGIIDLAGFKKDRFYLYQARWRPDLAMAHILPHWTWPDREGQITPVHVFTSGDEAELFINGKSAGRQKRGKYDYRLRWDNVTYTPGEISVKTWKNGEEWATASHRTVGAATALNVTADRTTIDGDGKDLSFISVAVVDEKGDTVPQAVNEITFSIASGPGEIVTTDNGDPRDGTPFPSKTRKAFSGLALAIVKAESGATGEIVIEAKADGLTQGRVVITAA</sequence>
<dbReference type="InterPro" id="IPR013783">
    <property type="entry name" value="Ig-like_fold"/>
</dbReference>
<dbReference type="PRINTS" id="PR00132">
    <property type="entry name" value="GLHYDRLASE2"/>
</dbReference>
<feature type="region of interest" description="Disordered" evidence="5">
    <location>
        <begin position="1578"/>
        <end position="1597"/>
    </location>
</feature>
<feature type="domain" description="Glycosyl hydrolases family 2 sugar binding" evidence="10">
    <location>
        <begin position="900"/>
        <end position="983"/>
    </location>
</feature>
<proteinExistence type="inferred from homology"/>
<evidence type="ECO:0000259" key="9">
    <source>
        <dbReference type="Pfam" id="PF02836"/>
    </source>
</evidence>
<comment type="caution">
    <text evidence="14">The sequence shown here is derived from an EMBL/GenBank/DDBJ whole genome shotgun (WGS) entry which is preliminary data.</text>
</comment>
<dbReference type="InterPro" id="IPR006104">
    <property type="entry name" value="Glyco_hydro_2_N"/>
</dbReference>
<dbReference type="PANTHER" id="PTHR42732">
    <property type="entry name" value="BETA-GALACTOSIDASE"/>
    <property type="match status" value="1"/>
</dbReference>
<keyword evidence="3" id="KW-0378">Hydrolase</keyword>
<dbReference type="InterPro" id="IPR006101">
    <property type="entry name" value="Glyco_hydro_2"/>
</dbReference>
<dbReference type="SUPFAM" id="SSF49785">
    <property type="entry name" value="Galactose-binding domain-like"/>
    <property type="match status" value="1"/>
</dbReference>
<dbReference type="Pfam" id="PF02538">
    <property type="entry name" value="Hydantoinase_B"/>
    <property type="match status" value="2"/>
</dbReference>
<evidence type="ECO:0000259" key="13">
    <source>
        <dbReference type="Pfam" id="PF18565"/>
    </source>
</evidence>
<dbReference type="InterPro" id="IPR032311">
    <property type="entry name" value="DUF4982"/>
</dbReference>
<organism evidence="14 15">
    <name type="scientific">Didymella heteroderae</name>
    <dbReference type="NCBI Taxonomy" id="1769908"/>
    <lineage>
        <taxon>Eukaryota</taxon>
        <taxon>Fungi</taxon>
        <taxon>Dikarya</taxon>
        <taxon>Ascomycota</taxon>
        <taxon>Pezizomycotina</taxon>
        <taxon>Dothideomycetes</taxon>
        <taxon>Pleosporomycetidae</taxon>
        <taxon>Pleosporales</taxon>
        <taxon>Pleosporineae</taxon>
        <taxon>Didymellaceae</taxon>
        <taxon>Didymella</taxon>
    </lineage>
</organism>
<dbReference type="InterPro" id="IPR040605">
    <property type="entry name" value="Glyco_hydro2_dom5"/>
</dbReference>
<accession>A0A9P5BY03</accession>